<evidence type="ECO:0000313" key="4">
    <source>
        <dbReference type="EMBL" id="SDS72209.1"/>
    </source>
</evidence>
<proteinExistence type="predicted"/>
<feature type="region of interest" description="Disordered" evidence="2">
    <location>
        <begin position="1"/>
        <end position="69"/>
    </location>
</feature>
<evidence type="ECO:0000313" key="5">
    <source>
        <dbReference type="Proteomes" id="UP000198751"/>
    </source>
</evidence>
<accession>A0A1H1UK34</accession>
<dbReference type="SUPFAM" id="SSF53474">
    <property type="entry name" value="alpha/beta-Hydrolases"/>
    <property type="match status" value="1"/>
</dbReference>
<dbReference type="RefSeq" id="WP_091717585.1">
    <property type="nucleotide sequence ID" value="NZ_LT629779.1"/>
</dbReference>
<dbReference type="Pfam" id="PF20434">
    <property type="entry name" value="BD-FAE"/>
    <property type="match status" value="1"/>
</dbReference>
<dbReference type="Gene3D" id="3.40.50.1820">
    <property type="entry name" value="alpha/beta hydrolase"/>
    <property type="match status" value="1"/>
</dbReference>
<dbReference type="EMBL" id="LT629779">
    <property type="protein sequence ID" value="SDS72209.1"/>
    <property type="molecule type" value="Genomic_DNA"/>
</dbReference>
<dbReference type="OrthoDB" id="9803828at2"/>
<evidence type="ECO:0000259" key="3">
    <source>
        <dbReference type="Pfam" id="PF20434"/>
    </source>
</evidence>
<dbReference type="PANTHER" id="PTHR48081">
    <property type="entry name" value="AB HYDROLASE SUPERFAMILY PROTEIN C4A8.06C"/>
    <property type="match status" value="1"/>
</dbReference>
<dbReference type="GO" id="GO:0016787">
    <property type="term" value="F:hydrolase activity"/>
    <property type="evidence" value="ECO:0007669"/>
    <property type="project" value="UniProtKB-KW"/>
</dbReference>
<dbReference type="InterPro" id="IPR050300">
    <property type="entry name" value="GDXG_lipolytic_enzyme"/>
</dbReference>
<name>A0A1H1UK34_9MICC</name>
<dbReference type="AlphaFoldDB" id="A0A1H1UK34"/>
<evidence type="ECO:0000256" key="1">
    <source>
        <dbReference type="ARBA" id="ARBA00022801"/>
    </source>
</evidence>
<evidence type="ECO:0000256" key="2">
    <source>
        <dbReference type="SAM" id="MobiDB-lite"/>
    </source>
</evidence>
<feature type="domain" description="BD-FAE-like" evidence="3">
    <location>
        <begin position="88"/>
        <end position="311"/>
    </location>
</feature>
<protein>
    <submittedName>
        <fullName evidence="4">Acetyl esterase/lipase</fullName>
    </submittedName>
</protein>
<dbReference type="PANTHER" id="PTHR48081:SF13">
    <property type="entry name" value="ALPHA_BETA HYDROLASE"/>
    <property type="match status" value="1"/>
</dbReference>
<dbReference type="InterPro" id="IPR029058">
    <property type="entry name" value="AB_hydrolase_fold"/>
</dbReference>
<dbReference type="InterPro" id="IPR049492">
    <property type="entry name" value="BD-FAE-like_dom"/>
</dbReference>
<gene>
    <name evidence="4" type="ORF">SAMN04489743_0696</name>
</gene>
<keyword evidence="1" id="KW-0378">Hydrolase</keyword>
<reference evidence="5" key="1">
    <citation type="submission" date="2016-10" db="EMBL/GenBank/DDBJ databases">
        <authorList>
            <person name="Varghese N."/>
            <person name="Submissions S."/>
        </authorList>
    </citation>
    <scope>NUCLEOTIDE SEQUENCE [LARGE SCALE GENOMIC DNA]</scope>
    <source>
        <strain evidence="5">IMMIB L-1606</strain>
    </source>
</reference>
<sequence length="355" mass="37082">MTVDYATDVLDPSRPDVSGPGVSRPDVSGPDASGPDASGADVSRPGNRDVPPFPVYDAPGTPEAVSDASSVHREVTYARAIGFRPLKMDIWLPRRASGPTPLVLWVHGGAFQLGDRRELPPTFAPDSVFRLLNEAGIACATADYRHSLEAPFPAQLHDLKAALRYLREFAAPLNIDPDRFGAWGESAGGHLVALLGLTGNRPDLDGGLGAQGHATGVSAVVDFYGVSSLADIPPMQLPESLFPPALTAAVPPGMTLQPEYMLVGGSDRPDLLAAASPVSYVAAGAAPFLLVHGDSDGLVPHSQADLLAAALAEAGVEHEVVTIKDADHCFFGAEDQMDSILALAVGYFSRKLGTP</sequence>
<organism evidence="4 5">
    <name type="scientific">Pseudarthrobacter equi</name>
    <dbReference type="NCBI Taxonomy" id="728066"/>
    <lineage>
        <taxon>Bacteria</taxon>
        <taxon>Bacillati</taxon>
        <taxon>Actinomycetota</taxon>
        <taxon>Actinomycetes</taxon>
        <taxon>Micrococcales</taxon>
        <taxon>Micrococcaceae</taxon>
        <taxon>Pseudarthrobacter</taxon>
    </lineage>
</organism>
<keyword evidence="5" id="KW-1185">Reference proteome</keyword>
<dbReference type="Proteomes" id="UP000198751">
    <property type="component" value="Chromosome I"/>
</dbReference>